<keyword evidence="3" id="KW-1185">Reference proteome</keyword>
<name>A0A7W9UX48_9ACTN</name>
<feature type="transmembrane region" description="Helical" evidence="1">
    <location>
        <begin position="62"/>
        <end position="83"/>
    </location>
</feature>
<keyword evidence="1" id="KW-0472">Membrane</keyword>
<dbReference type="RefSeq" id="WP_184569496.1">
    <property type="nucleotide sequence ID" value="NZ_JACHJL010000002.1"/>
</dbReference>
<evidence type="ECO:0000313" key="3">
    <source>
        <dbReference type="Proteomes" id="UP000588098"/>
    </source>
</evidence>
<dbReference type="AlphaFoldDB" id="A0A7W9UX48"/>
<evidence type="ECO:0000256" key="1">
    <source>
        <dbReference type="SAM" id="Phobius"/>
    </source>
</evidence>
<accession>A0A7W9UX48</accession>
<comment type="caution">
    <text evidence="2">The sequence shown here is derived from an EMBL/GenBank/DDBJ whole genome shotgun (WGS) entry which is preliminary data.</text>
</comment>
<keyword evidence="1" id="KW-0812">Transmembrane</keyword>
<feature type="transmembrane region" description="Helical" evidence="1">
    <location>
        <begin position="41"/>
        <end position="57"/>
    </location>
</feature>
<protein>
    <recommendedName>
        <fullName evidence="4">Integral membrane protein</fullName>
    </recommendedName>
</protein>
<evidence type="ECO:0008006" key="4">
    <source>
        <dbReference type="Google" id="ProtNLM"/>
    </source>
</evidence>
<reference evidence="2 3" key="1">
    <citation type="submission" date="2020-08" db="EMBL/GenBank/DDBJ databases">
        <title>Genomic Encyclopedia of Type Strains, Phase III (KMG-III): the genomes of soil and plant-associated and newly described type strains.</title>
        <authorList>
            <person name="Whitman W."/>
        </authorList>
    </citation>
    <scope>NUCLEOTIDE SEQUENCE [LARGE SCALE GENOMIC DNA]</scope>
    <source>
        <strain evidence="2 3">CECT 8305</strain>
    </source>
</reference>
<keyword evidence="1" id="KW-1133">Transmembrane helix</keyword>
<organism evidence="2 3">
    <name type="scientific">Streptomyces zagrosensis</name>
    <dbReference type="NCBI Taxonomy" id="1042984"/>
    <lineage>
        <taxon>Bacteria</taxon>
        <taxon>Bacillati</taxon>
        <taxon>Actinomycetota</taxon>
        <taxon>Actinomycetes</taxon>
        <taxon>Kitasatosporales</taxon>
        <taxon>Streptomycetaceae</taxon>
        <taxon>Streptomyces</taxon>
    </lineage>
</organism>
<dbReference type="EMBL" id="JACHJL010000002">
    <property type="protein sequence ID" value="MBB5934247.1"/>
    <property type="molecule type" value="Genomic_DNA"/>
</dbReference>
<evidence type="ECO:0000313" key="2">
    <source>
        <dbReference type="EMBL" id="MBB5934247.1"/>
    </source>
</evidence>
<dbReference type="Proteomes" id="UP000588098">
    <property type="component" value="Unassembled WGS sequence"/>
</dbReference>
<feature type="transmembrane region" description="Helical" evidence="1">
    <location>
        <begin position="180"/>
        <end position="198"/>
    </location>
</feature>
<proteinExistence type="predicted"/>
<gene>
    <name evidence="2" type="ORF">FHS42_001273</name>
</gene>
<sequence>MTCAGTGLRLLRAAFFTTACVALTAGGHVLASCAAVPPWTLVAAWAVTFAVVAPLAGRERALLGIIAGLAAGQLVLHSLFALAQRGVGGLPGTGAHAGHAHAGGSTVLPAGVPPGSADARLIELAAQLLCAEPGGISAAKARQIVGNAGLDPASHAESGAPIAAVAPHGSGSIIEAITPSLPMVLGHLLAALAAGWLLRRGDAALWRIVTLSAAPAREVAEATRVRTLRVACALVRALRAGLPGTAAGPAPRPASAFDDAPARPRVLALHHAVIRRGPPRYDLAA</sequence>